<dbReference type="InterPro" id="IPR018946">
    <property type="entry name" value="PhoD-like_MPP"/>
</dbReference>
<proteinExistence type="predicted"/>
<dbReference type="AlphaFoldDB" id="A0A851GHS3"/>
<keyword evidence="4" id="KW-1185">Reference proteome</keyword>
<feature type="domain" description="DUF7800" evidence="2">
    <location>
        <begin position="110"/>
        <end position="189"/>
    </location>
</feature>
<dbReference type="Gene3D" id="3.60.21.70">
    <property type="entry name" value="PhoD-like phosphatase"/>
    <property type="match status" value="1"/>
</dbReference>
<evidence type="ECO:0000259" key="1">
    <source>
        <dbReference type="Pfam" id="PF09423"/>
    </source>
</evidence>
<dbReference type="EMBL" id="JACBAZ010000006">
    <property type="protein sequence ID" value="NWK56749.1"/>
    <property type="molecule type" value="Genomic_DNA"/>
</dbReference>
<accession>A0A851GHS3</accession>
<dbReference type="CDD" id="cd07389">
    <property type="entry name" value="MPP_PhoD"/>
    <property type="match status" value="1"/>
</dbReference>
<dbReference type="PANTHER" id="PTHR33987">
    <property type="entry name" value="CALCINEURIN-LIKE METALLO-PHOSPHOESTERASE SUPERFAMILY PROTEIN"/>
    <property type="match status" value="1"/>
</dbReference>
<evidence type="ECO:0000259" key="2">
    <source>
        <dbReference type="Pfam" id="PF25077"/>
    </source>
</evidence>
<dbReference type="Proteomes" id="UP000557872">
    <property type="component" value="Unassembled WGS sequence"/>
</dbReference>
<gene>
    <name evidence="3" type="ORF">HW115_14095</name>
</gene>
<reference evidence="3 4" key="1">
    <citation type="submission" date="2020-07" db="EMBL/GenBank/DDBJ databases">
        <title>Roseicoccus Jingziensis gen. nov., sp. nov., isolated from coastal seawater.</title>
        <authorList>
            <person name="Feng X."/>
        </authorList>
    </citation>
    <scope>NUCLEOTIDE SEQUENCE [LARGE SCALE GENOMIC DNA]</scope>
    <source>
        <strain evidence="3 4">N1E253</strain>
    </source>
</reference>
<evidence type="ECO:0000313" key="3">
    <source>
        <dbReference type="EMBL" id="NWK56749.1"/>
    </source>
</evidence>
<feature type="domain" description="PhoD-like phosphatase metallophosphatase" evidence="1">
    <location>
        <begin position="213"/>
        <end position="487"/>
    </location>
</feature>
<dbReference type="SUPFAM" id="SSF56300">
    <property type="entry name" value="Metallo-dependent phosphatases"/>
    <property type="match status" value="1"/>
</dbReference>
<dbReference type="Pfam" id="PF09423">
    <property type="entry name" value="PhoD"/>
    <property type="match status" value="1"/>
</dbReference>
<organism evidence="3 4">
    <name type="scientific">Oceaniferula marina</name>
    <dbReference type="NCBI Taxonomy" id="2748318"/>
    <lineage>
        <taxon>Bacteria</taxon>
        <taxon>Pseudomonadati</taxon>
        <taxon>Verrucomicrobiota</taxon>
        <taxon>Verrucomicrobiia</taxon>
        <taxon>Verrucomicrobiales</taxon>
        <taxon>Verrucomicrobiaceae</taxon>
        <taxon>Oceaniferula</taxon>
    </lineage>
</organism>
<evidence type="ECO:0000313" key="4">
    <source>
        <dbReference type="Proteomes" id="UP000557872"/>
    </source>
</evidence>
<dbReference type="InterPro" id="IPR029052">
    <property type="entry name" value="Metallo-depent_PP-like"/>
</dbReference>
<name>A0A851GHS3_9BACT</name>
<dbReference type="Gene3D" id="2.60.40.380">
    <property type="entry name" value="Purple acid phosphatase-like, N-terminal"/>
    <property type="match status" value="1"/>
</dbReference>
<dbReference type="InterPro" id="IPR056702">
    <property type="entry name" value="DUF7800"/>
</dbReference>
<sequence>MATPLVAQHDAGRNAVRFLAEGKYDQALREVNRKKPKRMNSDLDRAERQFVLAMHASKQKKVSEALEHAKQAVEWGLPFERLLAGPRDILSPLYDSESFKEWKAKHTYSEILHGPMLGDVTGDSAKIWLRTVDEEEIRVELTQDGSAQSVMSLPVRSRAEADYTAVVQLKGLSPSTRYRYRLYLGEKKSAVSGEFKTQVAGRSKGKQRIVFGGGAGYTEKYERMWHTIKDQEADAMLLLGDNVYIDHPEYKETQQYCYYRRHARAEWKSLVSGVPVYSIYDDHDFGTDDCVAGPLVDRPSWKKPVWNTFSHNWNNPSYGGGREQPGCWYDFHLGDVHFVMLDCRYYRDLKGKSMIGPAQKKWLFERLKKNKGQSSFTVLVSSVPWSFGTKHSSKDTWDGFPEEREEIFSFVEDQRLDGVFLISADRHRTDLWRTPRESGYRFYELQSSRLTNVHVHPLIQSSEPSEMIYGFNKTCSFGQLDIDTTAENPSVVFSIYDIDGRCHYSHKVLRSELTHGSKQE</sequence>
<dbReference type="Pfam" id="PF25077">
    <property type="entry name" value="DUF7800"/>
    <property type="match status" value="1"/>
</dbReference>
<dbReference type="InterPro" id="IPR038607">
    <property type="entry name" value="PhoD-like_sf"/>
</dbReference>
<protein>
    <submittedName>
        <fullName evidence="3">Alkaline phosphatase D family protein</fullName>
    </submittedName>
</protein>
<dbReference type="PANTHER" id="PTHR33987:SF1">
    <property type="entry name" value="CALCINEURIN-LIKE METALLO-PHOSPHOESTERASE SUPERFAMILY PROTEIN"/>
    <property type="match status" value="1"/>
</dbReference>
<comment type="caution">
    <text evidence="3">The sequence shown here is derived from an EMBL/GenBank/DDBJ whole genome shotgun (WGS) entry which is preliminary data.</text>
</comment>